<dbReference type="InterPro" id="IPR023214">
    <property type="entry name" value="HAD_sf"/>
</dbReference>
<gene>
    <name evidence="1" type="ORF">G5B40_01225</name>
</gene>
<keyword evidence="2" id="KW-1185">Reference proteome</keyword>
<dbReference type="EMBL" id="CP049056">
    <property type="protein sequence ID" value="QIE54184.1"/>
    <property type="molecule type" value="Genomic_DNA"/>
</dbReference>
<organism evidence="1 2">
    <name type="scientific">Pikeienuella piscinae</name>
    <dbReference type="NCBI Taxonomy" id="2748098"/>
    <lineage>
        <taxon>Bacteria</taxon>
        <taxon>Pseudomonadati</taxon>
        <taxon>Pseudomonadota</taxon>
        <taxon>Alphaproteobacteria</taxon>
        <taxon>Rhodobacterales</taxon>
        <taxon>Paracoccaceae</taxon>
        <taxon>Pikeienuella</taxon>
    </lineage>
</organism>
<evidence type="ECO:0000313" key="2">
    <source>
        <dbReference type="Proteomes" id="UP000503336"/>
    </source>
</evidence>
<dbReference type="Proteomes" id="UP000503336">
    <property type="component" value="Chromosome"/>
</dbReference>
<dbReference type="Gene3D" id="1.10.150.240">
    <property type="entry name" value="Putative phosphatase, domain 2"/>
    <property type="match status" value="1"/>
</dbReference>
<dbReference type="InterPro" id="IPR023198">
    <property type="entry name" value="PGP-like_dom2"/>
</dbReference>
<dbReference type="AlphaFoldDB" id="A0A7L5BWC9"/>
<protein>
    <submittedName>
        <fullName evidence="1">Uncharacterized protein</fullName>
    </submittedName>
</protein>
<dbReference type="SUPFAM" id="SSF56784">
    <property type="entry name" value="HAD-like"/>
    <property type="match status" value="1"/>
</dbReference>
<dbReference type="InterPro" id="IPR036412">
    <property type="entry name" value="HAD-like_sf"/>
</dbReference>
<dbReference type="RefSeq" id="WP_165094033.1">
    <property type="nucleotide sequence ID" value="NZ_CP049056.1"/>
</dbReference>
<sequence>MLSDGGGPGAAFLDLRTWWSFRENFAEDSAVAVPFLELFAGDEPDWDRAGDQSACGPPQLRVVASEFVPLPPDTNVVIFDLGALSNADDLSVQAQCALLAHYGAALPEAEVRRRFLHRPVGLAMTHVAERTGRICPSGYIADLRRSEAKLLAGGLILSDGAADIVAALSRRGVKVRIVARESALAATLAELRASFPTAEVVHGDIASGLDGLTDDICRTIAATTSPAVISAVIAAGGAALGVADRSDLRKELLAAGARQVLPVISNLTIAP</sequence>
<accession>A0A7L5BWC9</accession>
<name>A0A7L5BWC9_9RHOB</name>
<proteinExistence type="predicted"/>
<reference evidence="1 2" key="1">
    <citation type="submission" date="2020-02" db="EMBL/GenBank/DDBJ databases">
        <title>complete genome sequence of Rhodobacteraceae bacterium.</title>
        <authorList>
            <person name="Park J."/>
            <person name="Kim Y.-S."/>
            <person name="Kim K.-H."/>
        </authorList>
    </citation>
    <scope>NUCLEOTIDE SEQUENCE [LARGE SCALE GENOMIC DNA]</scope>
    <source>
        <strain evidence="1 2">RR4-56</strain>
    </source>
</reference>
<dbReference type="Gene3D" id="3.40.50.1000">
    <property type="entry name" value="HAD superfamily/HAD-like"/>
    <property type="match status" value="1"/>
</dbReference>
<evidence type="ECO:0000313" key="1">
    <source>
        <dbReference type="EMBL" id="QIE54184.1"/>
    </source>
</evidence>
<dbReference type="KEGG" id="hdh:G5B40_01225"/>